<dbReference type="Proteomes" id="UP001229421">
    <property type="component" value="Unassembled WGS sequence"/>
</dbReference>
<sequence>MLKRAFIQVFSLVNTLLEGKNQKIFSFNNIARDSGSRIVTPCTNLFKGALKITLNQVHKYLTFESRM</sequence>
<name>A0AAD8KSC8_TARER</name>
<proteinExistence type="predicted"/>
<gene>
    <name evidence="1" type="ORF">QVD17_20163</name>
</gene>
<dbReference type="AlphaFoldDB" id="A0AAD8KSC8"/>
<accession>A0AAD8KSC8</accession>
<reference evidence="1" key="1">
    <citation type="journal article" date="2023" name="bioRxiv">
        <title>Improved chromosome-level genome assembly for marigold (Tagetes erecta).</title>
        <authorList>
            <person name="Jiang F."/>
            <person name="Yuan L."/>
            <person name="Wang S."/>
            <person name="Wang H."/>
            <person name="Xu D."/>
            <person name="Wang A."/>
            <person name="Fan W."/>
        </authorList>
    </citation>
    <scope>NUCLEOTIDE SEQUENCE</scope>
    <source>
        <strain evidence="1">WSJ</strain>
        <tissue evidence="1">Leaf</tissue>
    </source>
</reference>
<protein>
    <submittedName>
        <fullName evidence="1">Uncharacterized protein</fullName>
    </submittedName>
</protein>
<keyword evidence="2" id="KW-1185">Reference proteome</keyword>
<dbReference type="EMBL" id="JAUHHV010000005">
    <property type="protein sequence ID" value="KAK1424825.1"/>
    <property type="molecule type" value="Genomic_DNA"/>
</dbReference>
<comment type="caution">
    <text evidence="1">The sequence shown here is derived from an EMBL/GenBank/DDBJ whole genome shotgun (WGS) entry which is preliminary data.</text>
</comment>
<organism evidence="1 2">
    <name type="scientific">Tagetes erecta</name>
    <name type="common">African marigold</name>
    <dbReference type="NCBI Taxonomy" id="13708"/>
    <lineage>
        <taxon>Eukaryota</taxon>
        <taxon>Viridiplantae</taxon>
        <taxon>Streptophyta</taxon>
        <taxon>Embryophyta</taxon>
        <taxon>Tracheophyta</taxon>
        <taxon>Spermatophyta</taxon>
        <taxon>Magnoliopsida</taxon>
        <taxon>eudicotyledons</taxon>
        <taxon>Gunneridae</taxon>
        <taxon>Pentapetalae</taxon>
        <taxon>asterids</taxon>
        <taxon>campanulids</taxon>
        <taxon>Asterales</taxon>
        <taxon>Asteraceae</taxon>
        <taxon>Asteroideae</taxon>
        <taxon>Heliantheae alliance</taxon>
        <taxon>Tageteae</taxon>
        <taxon>Tagetes</taxon>
    </lineage>
</organism>
<evidence type="ECO:0000313" key="1">
    <source>
        <dbReference type="EMBL" id="KAK1424825.1"/>
    </source>
</evidence>
<evidence type="ECO:0000313" key="2">
    <source>
        <dbReference type="Proteomes" id="UP001229421"/>
    </source>
</evidence>